<evidence type="ECO:0000313" key="1">
    <source>
        <dbReference type="EMBL" id="MDR7305664.1"/>
    </source>
</evidence>
<reference evidence="1 2" key="1">
    <citation type="submission" date="2023-07" db="EMBL/GenBank/DDBJ databases">
        <title>Sorghum-associated microbial communities from plants grown in Nebraska, USA.</title>
        <authorList>
            <person name="Schachtman D."/>
        </authorList>
    </citation>
    <scope>NUCLEOTIDE SEQUENCE [LARGE SCALE GENOMIC DNA]</scope>
    <source>
        <strain evidence="1 2">BE308</strain>
    </source>
</reference>
<gene>
    <name evidence="1" type="ORF">J2X15_000942</name>
</gene>
<organism evidence="1 2">
    <name type="scientific">Rhodoferax saidenbachensis</name>
    <dbReference type="NCBI Taxonomy" id="1484693"/>
    <lineage>
        <taxon>Bacteria</taxon>
        <taxon>Pseudomonadati</taxon>
        <taxon>Pseudomonadota</taxon>
        <taxon>Betaproteobacteria</taxon>
        <taxon>Burkholderiales</taxon>
        <taxon>Comamonadaceae</taxon>
        <taxon>Rhodoferax</taxon>
    </lineage>
</organism>
<name>A0ABU1ZJE0_9BURK</name>
<sequence>MPTPTHTIHIHAEAPRKPALGAACNGCGVCCLVEPCPLGMLLSAKRHGACDALRWNEADAVYRCGAITAPAAVVQAALPWAGRRGLRWVQPLATAVLHRAARRWVAAGQGCDSTLQPESSPTITP</sequence>
<evidence type="ECO:0008006" key="3">
    <source>
        <dbReference type="Google" id="ProtNLM"/>
    </source>
</evidence>
<protein>
    <recommendedName>
        <fullName evidence="3">4Fe-4S ferredoxin-type domain-containing protein</fullName>
    </recommendedName>
</protein>
<comment type="caution">
    <text evidence="1">The sequence shown here is derived from an EMBL/GenBank/DDBJ whole genome shotgun (WGS) entry which is preliminary data.</text>
</comment>
<dbReference type="RefSeq" id="WP_310339889.1">
    <property type="nucleotide sequence ID" value="NZ_JAVDXO010000002.1"/>
</dbReference>
<evidence type="ECO:0000313" key="2">
    <source>
        <dbReference type="Proteomes" id="UP001268089"/>
    </source>
</evidence>
<proteinExistence type="predicted"/>
<dbReference type="EMBL" id="JAVDXO010000002">
    <property type="protein sequence ID" value="MDR7305664.1"/>
    <property type="molecule type" value="Genomic_DNA"/>
</dbReference>
<dbReference type="Proteomes" id="UP001268089">
    <property type="component" value="Unassembled WGS sequence"/>
</dbReference>
<keyword evidence="2" id="KW-1185">Reference proteome</keyword>
<accession>A0ABU1ZJE0</accession>